<dbReference type="InterPro" id="IPR029058">
    <property type="entry name" value="AB_hydrolase_fold"/>
</dbReference>
<dbReference type="EMBL" id="JAVDRD010000004">
    <property type="protein sequence ID" value="MDR6511152.1"/>
    <property type="molecule type" value="Genomic_DNA"/>
</dbReference>
<protein>
    <submittedName>
        <fullName evidence="3">Acetyl esterase/lipase</fullName>
    </submittedName>
</protein>
<evidence type="ECO:0000256" key="1">
    <source>
        <dbReference type="ARBA" id="ARBA00022801"/>
    </source>
</evidence>
<dbReference type="PROSITE" id="PS51318">
    <property type="entry name" value="TAT"/>
    <property type="match status" value="1"/>
</dbReference>
<dbReference type="InterPro" id="IPR050300">
    <property type="entry name" value="GDXG_lipolytic_enzyme"/>
</dbReference>
<keyword evidence="4" id="KW-1185">Reference proteome</keyword>
<evidence type="ECO:0000313" key="3">
    <source>
        <dbReference type="EMBL" id="MDR6511152.1"/>
    </source>
</evidence>
<name>A0ABU1MLK4_9SPHN</name>
<accession>A0ABU1MLK4</accession>
<dbReference type="Proteomes" id="UP001184150">
    <property type="component" value="Unassembled WGS sequence"/>
</dbReference>
<evidence type="ECO:0000259" key="2">
    <source>
        <dbReference type="Pfam" id="PF20434"/>
    </source>
</evidence>
<sequence>MDHAINRRGMLGLLGGAMMAGSFADAAAGHARAPLQTPIGASALPPAWQAAEAVPLWQGRVAPGGTFHPAGRAADLAATFVTDVAAPELRVFRPQHGNGRALLVIPGGAYTFVSVRNEGVDVAARFTALGYTVFVLVYRLPGEGWTPRADVPLADAQRAMRQIRALAGTYGLDPAQVAAIGFSAGGHLAASLLTGYDEALFAPGDAIDRLDARPACGVLVYPVIAMEPPYTHAYSCSRLLGDHPDAALIARRSPARHVGAQTPPVMLAHAFDDPAVPWQNSTQFIEAMQAAHRPVEAHFFEEGGHGFGTGPANAPAGQWTNLAASWLDRQLG</sequence>
<dbReference type="Gene3D" id="3.40.50.1820">
    <property type="entry name" value="alpha/beta hydrolase"/>
    <property type="match status" value="1"/>
</dbReference>
<organism evidence="3 4">
    <name type="scientific">Novosphingobium capsulatum</name>
    <dbReference type="NCBI Taxonomy" id="13688"/>
    <lineage>
        <taxon>Bacteria</taxon>
        <taxon>Pseudomonadati</taxon>
        <taxon>Pseudomonadota</taxon>
        <taxon>Alphaproteobacteria</taxon>
        <taxon>Sphingomonadales</taxon>
        <taxon>Sphingomonadaceae</taxon>
        <taxon>Novosphingobium</taxon>
    </lineage>
</organism>
<comment type="caution">
    <text evidence="3">The sequence shown here is derived from an EMBL/GenBank/DDBJ whole genome shotgun (WGS) entry which is preliminary data.</text>
</comment>
<dbReference type="InterPro" id="IPR006311">
    <property type="entry name" value="TAT_signal"/>
</dbReference>
<feature type="domain" description="BD-FAE-like" evidence="2">
    <location>
        <begin position="98"/>
        <end position="287"/>
    </location>
</feature>
<dbReference type="SUPFAM" id="SSF53474">
    <property type="entry name" value="alpha/beta-Hydrolases"/>
    <property type="match status" value="1"/>
</dbReference>
<gene>
    <name evidence="3" type="ORF">J2792_002024</name>
</gene>
<reference evidence="3 4" key="1">
    <citation type="submission" date="2023-07" db="EMBL/GenBank/DDBJ databases">
        <title>Sorghum-associated microbial communities from plants grown in Nebraska, USA.</title>
        <authorList>
            <person name="Schachtman D."/>
        </authorList>
    </citation>
    <scope>NUCLEOTIDE SEQUENCE [LARGE SCALE GENOMIC DNA]</scope>
    <source>
        <strain evidence="3 4">DS1027</strain>
    </source>
</reference>
<evidence type="ECO:0000313" key="4">
    <source>
        <dbReference type="Proteomes" id="UP001184150"/>
    </source>
</evidence>
<dbReference type="PANTHER" id="PTHR48081">
    <property type="entry name" value="AB HYDROLASE SUPERFAMILY PROTEIN C4A8.06C"/>
    <property type="match status" value="1"/>
</dbReference>
<dbReference type="Pfam" id="PF20434">
    <property type="entry name" value="BD-FAE"/>
    <property type="match status" value="1"/>
</dbReference>
<dbReference type="RefSeq" id="WP_309805103.1">
    <property type="nucleotide sequence ID" value="NZ_JAVDRD010000004.1"/>
</dbReference>
<proteinExistence type="predicted"/>
<dbReference type="InterPro" id="IPR049492">
    <property type="entry name" value="BD-FAE-like_dom"/>
</dbReference>
<keyword evidence="1" id="KW-0378">Hydrolase</keyword>
<dbReference type="PANTHER" id="PTHR48081:SF6">
    <property type="entry name" value="PEPTIDASE S9 PROLYL OLIGOPEPTIDASE CATALYTIC DOMAIN-CONTAINING PROTEIN"/>
    <property type="match status" value="1"/>
</dbReference>